<dbReference type="PANTHER" id="PTHR42085">
    <property type="entry name" value="F-BOX DOMAIN-CONTAINING PROTEIN"/>
    <property type="match status" value="1"/>
</dbReference>
<sequence length="371" mass="42043">MNNDLACLASVAGKKLGMSMPTEPKDKPSKGLIDLPSEVRKIIWETLVVVPQIRVRTSAEWAWNHPITHTPFSRDDFDEGDAPVSLPLKTKRPDLSMFHVCRLFYEEAMEVYYSQNNFAFCVLENTSLPSELGCIQQSIQRQPAHVLQYIKHMELDILDHTTGPQVTMPCFDKAYTDFARLITCDLRIQHLTLHIRAKHTDRSFAGFGGWKQLAELCKIPKLRRLTIKLDLNTLDRCSTSNDISCFNPVTECGLASTAFHGMKLIEQLRSNMLENGARLGTKMIRAWTTRRAVNPGLVYTGLLLEVDNNNRGECLLPALDDARDTYPGAMRPFSFSPVVTGFLDKLDEEQYVQLQKAAHEYGRKHYGIQPS</sequence>
<dbReference type="OrthoDB" id="5413827at2759"/>
<name>A0A423WWH4_9PEZI</name>
<evidence type="ECO:0000313" key="1">
    <source>
        <dbReference type="EMBL" id="ROW07839.1"/>
    </source>
</evidence>
<reference evidence="1 2" key="1">
    <citation type="submission" date="2015-09" db="EMBL/GenBank/DDBJ databases">
        <title>Host preference determinants of Valsa canker pathogens revealed by comparative genomics.</title>
        <authorList>
            <person name="Yin Z."/>
            <person name="Huang L."/>
        </authorList>
    </citation>
    <scope>NUCLEOTIDE SEQUENCE [LARGE SCALE GENOMIC DNA]</scope>
    <source>
        <strain evidence="1 2">03-1</strain>
    </source>
</reference>
<dbReference type="PANTHER" id="PTHR42085:SF4">
    <property type="entry name" value="F-BOX DOMAIN-CONTAINING PROTEIN"/>
    <property type="match status" value="1"/>
</dbReference>
<organism evidence="1 2">
    <name type="scientific">Cytospora schulzeri</name>
    <dbReference type="NCBI Taxonomy" id="448051"/>
    <lineage>
        <taxon>Eukaryota</taxon>
        <taxon>Fungi</taxon>
        <taxon>Dikarya</taxon>
        <taxon>Ascomycota</taxon>
        <taxon>Pezizomycotina</taxon>
        <taxon>Sordariomycetes</taxon>
        <taxon>Sordariomycetidae</taxon>
        <taxon>Diaporthales</taxon>
        <taxon>Cytosporaceae</taxon>
        <taxon>Cytospora</taxon>
    </lineage>
</organism>
<dbReference type="InterPro" id="IPR038883">
    <property type="entry name" value="AN11006-like"/>
</dbReference>
<proteinExistence type="predicted"/>
<accession>A0A423WWH4</accession>
<protein>
    <recommendedName>
        <fullName evidence="3">F-box domain-containing protein</fullName>
    </recommendedName>
</protein>
<comment type="caution">
    <text evidence="1">The sequence shown here is derived from an EMBL/GenBank/DDBJ whole genome shotgun (WGS) entry which is preliminary data.</text>
</comment>
<evidence type="ECO:0000313" key="2">
    <source>
        <dbReference type="Proteomes" id="UP000283895"/>
    </source>
</evidence>
<dbReference type="EMBL" id="LKEA01000007">
    <property type="protein sequence ID" value="ROW07839.1"/>
    <property type="molecule type" value="Genomic_DNA"/>
</dbReference>
<dbReference type="Proteomes" id="UP000283895">
    <property type="component" value="Unassembled WGS sequence"/>
</dbReference>
<dbReference type="AlphaFoldDB" id="A0A423WWH4"/>
<evidence type="ECO:0008006" key="3">
    <source>
        <dbReference type="Google" id="ProtNLM"/>
    </source>
</evidence>
<keyword evidence="2" id="KW-1185">Reference proteome</keyword>
<gene>
    <name evidence="1" type="ORF">VMCG_03356</name>
</gene>